<keyword evidence="3" id="KW-0963">Cytoplasm</keyword>
<dbReference type="GO" id="GO:0045893">
    <property type="term" value="P:positive regulation of DNA-templated transcription"/>
    <property type="evidence" value="ECO:0007669"/>
    <property type="project" value="TreeGrafter"/>
</dbReference>
<accession>A0AAV3AC04</accession>
<proteinExistence type="predicted"/>
<organism evidence="11 12">
    <name type="scientific">Pyxicephalus adspersus</name>
    <name type="common">African bullfrog</name>
    <dbReference type="NCBI Taxonomy" id="30357"/>
    <lineage>
        <taxon>Eukaryota</taxon>
        <taxon>Metazoa</taxon>
        <taxon>Chordata</taxon>
        <taxon>Craniata</taxon>
        <taxon>Vertebrata</taxon>
        <taxon>Euteleostomi</taxon>
        <taxon>Amphibia</taxon>
        <taxon>Batrachia</taxon>
        <taxon>Anura</taxon>
        <taxon>Neobatrachia</taxon>
        <taxon>Ranoidea</taxon>
        <taxon>Pyxicephalidae</taxon>
        <taxon>Pyxicephalinae</taxon>
        <taxon>Pyxicephalus</taxon>
    </lineage>
</organism>
<evidence type="ECO:0008006" key="13">
    <source>
        <dbReference type="Google" id="ProtNLM"/>
    </source>
</evidence>
<comment type="caution">
    <text evidence="11">The sequence shown here is derived from an EMBL/GenBank/DDBJ whole genome shotgun (WGS) entry which is preliminary data.</text>
</comment>
<dbReference type="GO" id="GO:0016604">
    <property type="term" value="C:nuclear body"/>
    <property type="evidence" value="ECO:0007669"/>
    <property type="project" value="UniProtKB-SubCell"/>
</dbReference>
<dbReference type="Pfam" id="PF14839">
    <property type="entry name" value="DOR"/>
    <property type="match status" value="1"/>
</dbReference>
<reference evidence="11" key="1">
    <citation type="thesis" date="2020" institute="ProQuest LLC" country="789 East Eisenhower Parkway, Ann Arbor, MI, USA">
        <title>Comparative Genomics and Chromosome Evolution.</title>
        <authorList>
            <person name="Mudd A.B."/>
        </authorList>
    </citation>
    <scope>NUCLEOTIDE SEQUENCE</scope>
    <source>
        <strain evidence="11">1538</strain>
        <tissue evidence="11">Blood</tissue>
    </source>
</reference>
<dbReference type="InterPro" id="IPR029431">
    <property type="entry name" value="TP53INP"/>
</dbReference>
<evidence type="ECO:0000256" key="4">
    <source>
        <dbReference type="ARBA" id="ARBA00023006"/>
    </source>
</evidence>
<dbReference type="AlphaFoldDB" id="A0AAV3AC04"/>
<evidence type="ECO:0000256" key="5">
    <source>
        <dbReference type="ARBA" id="ARBA00023015"/>
    </source>
</evidence>
<dbReference type="GO" id="GO:0005829">
    <property type="term" value="C:cytosol"/>
    <property type="evidence" value="ECO:0007669"/>
    <property type="project" value="UniProtKB-SubCell"/>
</dbReference>
<keyword evidence="6" id="KW-0010">Activator</keyword>
<evidence type="ECO:0000256" key="10">
    <source>
        <dbReference type="ARBA" id="ARBA00034306"/>
    </source>
</evidence>
<evidence type="ECO:0000256" key="1">
    <source>
        <dbReference type="ARBA" id="ARBA00004419"/>
    </source>
</evidence>
<sequence>MFQKLNSMFMGTPAILSEEPELCEKEDDDEWILVDYIVKVDSCTKTSEKASTLEEIVYNDEPAVLSLTSGALKQTGNTSDSYIVHFESCPMEDSWFITPPPCFTAGDLTTTEVETSPMENLLIEHPSMSVYAVHNLSKKKADTCDSEINTSSILRLDPEPKSPGRHIRCYVSTLTARSHCLDQAKTLHYTKLSKQQLGNPHLNRKSLRRKNLIRGCHSHQTKHSGILVHQPSQRRYNY</sequence>
<dbReference type="PANTHER" id="PTHR31671:SF0">
    <property type="entry name" value="TUMOR PROTEIN P53-INDUCIBLE NUCLEAR PROTEIN 1"/>
    <property type="match status" value="1"/>
</dbReference>
<dbReference type="Proteomes" id="UP001181693">
    <property type="component" value="Unassembled WGS sequence"/>
</dbReference>
<dbReference type="GO" id="GO:0031410">
    <property type="term" value="C:cytoplasmic vesicle"/>
    <property type="evidence" value="ECO:0007669"/>
    <property type="project" value="UniProtKB-KW"/>
</dbReference>
<keyword evidence="7" id="KW-0804">Transcription</keyword>
<keyword evidence="9" id="KW-0968">Cytoplasmic vesicle</keyword>
<dbReference type="EMBL" id="DYDO01000005">
    <property type="protein sequence ID" value="DBA24114.1"/>
    <property type="molecule type" value="Genomic_DNA"/>
</dbReference>
<evidence type="ECO:0000256" key="3">
    <source>
        <dbReference type="ARBA" id="ARBA00022490"/>
    </source>
</evidence>
<evidence type="ECO:0000256" key="7">
    <source>
        <dbReference type="ARBA" id="ARBA00023163"/>
    </source>
</evidence>
<name>A0AAV3AC04_PYXAD</name>
<dbReference type="GO" id="GO:0005776">
    <property type="term" value="C:autophagosome"/>
    <property type="evidence" value="ECO:0007669"/>
    <property type="project" value="UniProtKB-SubCell"/>
</dbReference>
<evidence type="ECO:0000256" key="2">
    <source>
        <dbReference type="ARBA" id="ARBA00004514"/>
    </source>
</evidence>
<comment type="subcellular location">
    <subcellularLocation>
        <location evidence="2">Cytoplasm</location>
        <location evidence="2">Cytosol</location>
    </subcellularLocation>
    <subcellularLocation>
        <location evidence="1">Cytoplasmic vesicle</location>
        <location evidence="1">Autophagosome</location>
    </subcellularLocation>
    <subcellularLocation>
        <location evidence="10">Nucleus</location>
        <location evidence="10">Nuclear body</location>
    </subcellularLocation>
</comment>
<evidence type="ECO:0000256" key="6">
    <source>
        <dbReference type="ARBA" id="ARBA00023159"/>
    </source>
</evidence>
<keyword evidence="4" id="KW-0072">Autophagy</keyword>
<evidence type="ECO:0000256" key="8">
    <source>
        <dbReference type="ARBA" id="ARBA00023242"/>
    </source>
</evidence>
<evidence type="ECO:0000256" key="9">
    <source>
        <dbReference type="ARBA" id="ARBA00023329"/>
    </source>
</evidence>
<keyword evidence="8" id="KW-0539">Nucleus</keyword>
<dbReference type="PANTHER" id="PTHR31671">
    <property type="entry name" value="DIABETES AND OBESITY REGULATED, ISOFORM G"/>
    <property type="match status" value="1"/>
</dbReference>
<keyword evidence="5" id="KW-0805">Transcription regulation</keyword>
<protein>
    <recommendedName>
        <fullName evidence="13">Tumor protein p53-inducible nuclear protein 1</fullName>
    </recommendedName>
</protein>
<evidence type="ECO:0000313" key="12">
    <source>
        <dbReference type="Proteomes" id="UP001181693"/>
    </source>
</evidence>
<keyword evidence="12" id="KW-1185">Reference proteome</keyword>
<evidence type="ECO:0000313" key="11">
    <source>
        <dbReference type="EMBL" id="DBA24114.1"/>
    </source>
</evidence>
<dbReference type="GO" id="GO:0000045">
    <property type="term" value="P:autophagosome assembly"/>
    <property type="evidence" value="ECO:0007669"/>
    <property type="project" value="TreeGrafter"/>
</dbReference>
<gene>
    <name evidence="11" type="ORF">GDO54_011815</name>
</gene>